<keyword evidence="4" id="KW-0804">Transcription</keyword>
<dbReference type="SUPFAM" id="SSF46785">
    <property type="entry name" value="Winged helix' DNA-binding domain"/>
    <property type="match status" value="1"/>
</dbReference>
<evidence type="ECO:0000256" key="2">
    <source>
        <dbReference type="ARBA" id="ARBA00023015"/>
    </source>
</evidence>
<protein>
    <submittedName>
        <fullName evidence="6">LysR family transcriptional regulator</fullName>
    </submittedName>
</protein>
<accession>A0A8J3YGE6</accession>
<evidence type="ECO:0000313" key="7">
    <source>
        <dbReference type="Proteomes" id="UP000619260"/>
    </source>
</evidence>
<dbReference type="PANTHER" id="PTHR30346:SF29">
    <property type="entry name" value="LYSR SUBSTRATE-BINDING"/>
    <property type="match status" value="1"/>
</dbReference>
<evidence type="ECO:0000256" key="4">
    <source>
        <dbReference type="ARBA" id="ARBA00023163"/>
    </source>
</evidence>
<evidence type="ECO:0000256" key="1">
    <source>
        <dbReference type="ARBA" id="ARBA00009437"/>
    </source>
</evidence>
<dbReference type="InterPro" id="IPR005119">
    <property type="entry name" value="LysR_subst-bd"/>
</dbReference>
<dbReference type="InterPro" id="IPR000847">
    <property type="entry name" value="LysR_HTH_N"/>
</dbReference>
<dbReference type="PANTHER" id="PTHR30346">
    <property type="entry name" value="TRANSCRIPTIONAL DUAL REGULATOR HCAR-RELATED"/>
    <property type="match status" value="1"/>
</dbReference>
<dbReference type="GO" id="GO:0003700">
    <property type="term" value="F:DNA-binding transcription factor activity"/>
    <property type="evidence" value="ECO:0007669"/>
    <property type="project" value="InterPro"/>
</dbReference>
<dbReference type="InterPro" id="IPR036390">
    <property type="entry name" value="WH_DNA-bd_sf"/>
</dbReference>
<dbReference type="EMBL" id="BOPF01000002">
    <property type="protein sequence ID" value="GIJ43530.1"/>
    <property type="molecule type" value="Genomic_DNA"/>
</dbReference>
<dbReference type="Pfam" id="PF03466">
    <property type="entry name" value="LysR_substrate"/>
    <property type="match status" value="1"/>
</dbReference>
<dbReference type="GO" id="GO:0032993">
    <property type="term" value="C:protein-DNA complex"/>
    <property type="evidence" value="ECO:0007669"/>
    <property type="project" value="TreeGrafter"/>
</dbReference>
<keyword evidence="7" id="KW-1185">Reference proteome</keyword>
<gene>
    <name evidence="6" type="primary">gltC</name>
    <name evidence="6" type="ORF">Val02_04160</name>
</gene>
<evidence type="ECO:0000259" key="5">
    <source>
        <dbReference type="PROSITE" id="PS50931"/>
    </source>
</evidence>
<sequence>MSDADVVDPHLLRTFVAVARHGSFSLAAADLGYTQSAVSQQIAALEHDLGVTLLHRRPVRPTSAGTRLLQHAAPLLLRLDAARADVRDAAEPPGSLTLGFCGPTAGPVAAALAAVRRERPDAPLALRTLPRAEILAAVAAGTLDAGLVDGVVAPTDPLPGTAALRTVPIAESPVAVAFPPGHPLAARGGVRLSDLADAVWIDSALLPDVRAAAGLDRARAVLTYPGGDSATLLALVAAGHGLTVLPATAAPQGVPVTAPRLVHRVDLVHTHAPGPLLTALINALK</sequence>
<dbReference type="FunFam" id="1.10.10.10:FF:000001">
    <property type="entry name" value="LysR family transcriptional regulator"/>
    <property type="match status" value="1"/>
</dbReference>
<dbReference type="Gene3D" id="3.40.190.10">
    <property type="entry name" value="Periplasmic binding protein-like II"/>
    <property type="match status" value="2"/>
</dbReference>
<name>A0A8J3YGE6_9ACTN</name>
<organism evidence="6 7">
    <name type="scientific">Virgisporangium aliadipatigenens</name>
    <dbReference type="NCBI Taxonomy" id="741659"/>
    <lineage>
        <taxon>Bacteria</taxon>
        <taxon>Bacillati</taxon>
        <taxon>Actinomycetota</taxon>
        <taxon>Actinomycetes</taxon>
        <taxon>Micromonosporales</taxon>
        <taxon>Micromonosporaceae</taxon>
        <taxon>Virgisporangium</taxon>
    </lineage>
</organism>
<evidence type="ECO:0000256" key="3">
    <source>
        <dbReference type="ARBA" id="ARBA00023125"/>
    </source>
</evidence>
<dbReference type="Proteomes" id="UP000619260">
    <property type="component" value="Unassembled WGS sequence"/>
</dbReference>
<reference evidence="6" key="1">
    <citation type="submission" date="2021-01" db="EMBL/GenBank/DDBJ databases">
        <title>Whole genome shotgun sequence of Virgisporangium aliadipatigenens NBRC 105644.</title>
        <authorList>
            <person name="Komaki H."/>
            <person name="Tamura T."/>
        </authorList>
    </citation>
    <scope>NUCLEOTIDE SEQUENCE</scope>
    <source>
        <strain evidence="6">NBRC 105644</strain>
    </source>
</reference>
<comment type="caution">
    <text evidence="6">The sequence shown here is derived from an EMBL/GenBank/DDBJ whole genome shotgun (WGS) entry which is preliminary data.</text>
</comment>
<comment type="similarity">
    <text evidence="1">Belongs to the LysR transcriptional regulatory family.</text>
</comment>
<dbReference type="GO" id="GO:0003677">
    <property type="term" value="F:DNA binding"/>
    <property type="evidence" value="ECO:0007669"/>
    <property type="project" value="UniProtKB-KW"/>
</dbReference>
<dbReference type="AlphaFoldDB" id="A0A8J3YGE6"/>
<keyword evidence="3" id="KW-0238">DNA-binding</keyword>
<feature type="domain" description="HTH lysR-type" evidence="5">
    <location>
        <begin position="7"/>
        <end position="62"/>
    </location>
</feature>
<evidence type="ECO:0000313" key="6">
    <source>
        <dbReference type="EMBL" id="GIJ43530.1"/>
    </source>
</evidence>
<dbReference type="InterPro" id="IPR036388">
    <property type="entry name" value="WH-like_DNA-bd_sf"/>
</dbReference>
<dbReference type="Pfam" id="PF00126">
    <property type="entry name" value="HTH_1"/>
    <property type="match status" value="1"/>
</dbReference>
<dbReference type="PROSITE" id="PS50931">
    <property type="entry name" value="HTH_LYSR"/>
    <property type="match status" value="1"/>
</dbReference>
<keyword evidence="2" id="KW-0805">Transcription regulation</keyword>
<proteinExistence type="inferred from homology"/>
<dbReference type="PRINTS" id="PR00039">
    <property type="entry name" value="HTHLYSR"/>
</dbReference>
<dbReference type="SUPFAM" id="SSF53850">
    <property type="entry name" value="Periplasmic binding protein-like II"/>
    <property type="match status" value="1"/>
</dbReference>
<dbReference type="RefSeq" id="WP_239151615.1">
    <property type="nucleotide sequence ID" value="NZ_BOPF01000002.1"/>
</dbReference>
<dbReference type="Gene3D" id="1.10.10.10">
    <property type="entry name" value="Winged helix-like DNA-binding domain superfamily/Winged helix DNA-binding domain"/>
    <property type="match status" value="1"/>
</dbReference>